<keyword evidence="1" id="KW-0812">Transmembrane</keyword>
<evidence type="ECO:0000313" key="3">
    <source>
        <dbReference type="Proteomes" id="UP000292346"/>
    </source>
</evidence>
<evidence type="ECO:0000313" key="2">
    <source>
        <dbReference type="EMBL" id="TCC02460.1"/>
    </source>
</evidence>
<dbReference type="AlphaFoldDB" id="A0A4R0H1P7"/>
<protein>
    <submittedName>
        <fullName evidence="2">Uncharacterized protein</fullName>
    </submittedName>
</protein>
<keyword evidence="1" id="KW-1133">Transmembrane helix</keyword>
<sequence>MNSTRHRDLTIHDVARPQPPLAVRGATTLWFTAVGAGVAESVLGVAGAIADGSSVLGLLVQIAFRAIVYGGLFVVIDRYFRPGVRWSRWLLTGLLGTVGIASLAVGPVGWFIRDGDFGALDWSASFIAFGAIRCVHVTAVITAIALSFHTDANRWFSGRPVRRTR</sequence>
<keyword evidence="3" id="KW-1185">Reference proteome</keyword>
<feature type="transmembrane region" description="Helical" evidence="1">
    <location>
        <begin position="124"/>
        <end position="148"/>
    </location>
</feature>
<feature type="transmembrane region" description="Helical" evidence="1">
    <location>
        <begin position="21"/>
        <end position="49"/>
    </location>
</feature>
<name>A0A4R0H1P7_9ACTN</name>
<accession>A0A4R0H1P7</accession>
<dbReference type="RefSeq" id="WP_131346164.1">
    <property type="nucleotide sequence ID" value="NZ_SJJZ01000005.1"/>
</dbReference>
<dbReference type="OrthoDB" id="4476959at2"/>
<gene>
    <name evidence="2" type="ORF">E0H45_36005</name>
</gene>
<keyword evidence="1" id="KW-0472">Membrane</keyword>
<reference evidence="2 3" key="1">
    <citation type="submission" date="2019-02" db="EMBL/GenBank/DDBJ databases">
        <title>Kribbella capetownensis sp. nov. and Kribbella speibonae sp. nov., isolated from soil.</title>
        <authorList>
            <person name="Curtis S.M."/>
            <person name="Norton I."/>
            <person name="Everest G.J."/>
            <person name="Meyers P.R."/>
        </authorList>
    </citation>
    <scope>NUCLEOTIDE SEQUENCE [LARGE SCALE GENOMIC DNA]</scope>
    <source>
        <strain evidence="2 3">KCTC 29219</strain>
    </source>
</reference>
<dbReference type="EMBL" id="SJJZ01000005">
    <property type="protein sequence ID" value="TCC02460.1"/>
    <property type="molecule type" value="Genomic_DNA"/>
</dbReference>
<feature type="transmembrane region" description="Helical" evidence="1">
    <location>
        <begin position="88"/>
        <end position="112"/>
    </location>
</feature>
<comment type="caution">
    <text evidence="2">The sequence shown here is derived from an EMBL/GenBank/DDBJ whole genome shotgun (WGS) entry which is preliminary data.</text>
</comment>
<feature type="transmembrane region" description="Helical" evidence="1">
    <location>
        <begin position="55"/>
        <end position="76"/>
    </location>
</feature>
<organism evidence="2 3">
    <name type="scientific">Kribbella soli</name>
    <dbReference type="NCBI Taxonomy" id="1124743"/>
    <lineage>
        <taxon>Bacteria</taxon>
        <taxon>Bacillati</taxon>
        <taxon>Actinomycetota</taxon>
        <taxon>Actinomycetes</taxon>
        <taxon>Propionibacteriales</taxon>
        <taxon>Kribbellaceae</taxon>
        <taxon>Kribbella</taxon>
    </lineage>
</organism>
<evidence type="ECO:0000256" key="1">
    <source>
        <dbReference type="SAM" id="Phobius"/>
    </source>
</evidence>
<proteinExistence type="predicted"/>
<dbReference type="Proteomes" id="UP000292346">
    <property type="component" value="Unassembled WGS sequence"/>
</dbReference>